<sequence length="329" mass="36894">MRSSPGFYFGDDWGSLPTPREESAAATMSTSDASRDEDDCREEEYIHNDEALDMLDKYWFFGKIRDHKTSPRTMLRGHSHPCGGGGGSCFPAPPGPEEELSKDAESVAEDEDDQFGCEEDEGKSLLDCYAEIMKVKGGLSDPNRGDERERLPPQGLVRAPSLPPDIGRAELFREEEASSVRALRMNMPRRQVSLNLSDIRPPRHSSKGMLQSSSAPRYQSDWYPNSIKSKKSMSDLEKEEVQGFKDLGFSFDDEDMNQNLVSILPGLQEKSSKVAEQDKHDARRPYLSEAWIAQCDAPLPIPRWNAKGSPEDMKAHIKHWARSVASNVL</sequence>
<comment type="caution">
    <text evidence="1">The sequence shown here is derived from an EMBL/GenBank/DDBJ whole genome shotgun (WGS) entry which is preliminary data.</text>
</comment>
<evidence type="ECO:0000313" key="2">
    <source>
        <dbReference type="Proteomes" id="UP001057402"/>
    </source>
</evidence>
<dbReference type="EMBL" id="CM042883">
    <property type="protein sequence ID" value="KAI4374691.1"/>
    <property type="molecule type" value="Genomic_DNA"/>
</dbReference>
<protein>
    <submittedName>
        <fullName evidence="1">Uncharacterized protein</fullName>
    </submittedName>
</protein>
<organism evidence="1 2">
    <name type="scientific">Melastoma candidum</name>
    <dbReference type="NCBI Taxonomy" id="119954"/>
    <lineage>
        <taxon>Eukaryota</taxon>
        <taxon>Viridiplantae</taxon>
        <taxon>Streptophyta</taxon>
        <taxon>Embryophyta</taxon>
        <taxon>Tracheophyta</taxon>
        <taxon>Spermatophyta</taxon>
        <taxon>Magnoliopsida</taxon>
        <taxon>eudicotyledons</taxon>
        <taxon>Gunneridae</taxon>
        <taxon>Pentapetalae</taxon>
        <taxon>rosids</taxon>
        <taxon>malvids</taxon>
        <taxon>Myrtales</taxon>
        <taxon>Melastomataceae</taxon>
        <taxon>Melastomatoideae</taxon>
        <taxon>Melastomateae</taxon>
        <taxon>Melastoma</taxon>
    </lineage>
</organism>
<name>A0ACB9RA49_9MYRT</name>
<evidence type="ECO:0000313" key="1">
    <source>
        <dbReference type="EMBL" id="KAI4374691.1"/>
    </source>
</evidence>
<accession>A0ACB9RA49</accession>
<proteinExistence type="predicted"/>
<gene>
    <name evidence="1" type="ORF">MLD38_012656</name>
</gene>
<reference evidence="2" key="1">
    <citation type="journal article" date="2023" name="Front. Plant Sci.">
        <title>Chromosomal-level genome assembly of Melastoma candidum provides insights into trichome evolution.</title>
        <authorList>
            <person name="Zhong Y."/>
            <person name="Wu W."/>
            <person name="Sun C."/>
            <person name="Zou P."/>
            <person name="Liu Y."/>
            <person name="Dai S."/>
            <person name="Zhou R."/>
        </authorList>
    </citation>
    <scope>NUCLEOTIDE SEQUENCE [LARGE SCALE GENOMIC DNA]</scope>
</reference>
<dbReference type="Proteomes" id="UP001057402">
    <property type="component" value="Chromosome 4"/>
</dbReference>
<keyword evidence="2" id="KW-1185">Reference proteome</keyword>